<gene>
    <name evidence="2" type="ORF">OEZ60_14965</name>
</gene>
<comment type="caution">
    <text evidence="2">The sequence shown here is derived from an EMBL/GenBank/DDBJ whole genome shotgun (WGS) entry which is preliminary data.</text>
</comment>
<keyword evidence="1" id="KW-1133">Transmembrane helix</keyword>
<dbReference type="Proteomes" id="UP001209535">
    <property type="component" value="Unassembled WGS sequence"/>
</dbReference>
<keyword evidence="3" id="KW-1185">Reference proteome</keyword>
<evidence type="ECO:0000313" key="3">
    <source>
        <dbReference type="Proteomes" id="UP001209535"/>
    </source>
</evidence>
<reference evidence="2 3" key="1">
    <citation type="submission" date="2022-10" db="EMBL/GenBank/DDBJ databases">
        <title>Defluviimonas sp. nov., isolated from ocean surface sediments.</title>
        <authorList>
            <person name="He W."/>
            <person name="Wang L."/>
            <person name="Zhang D.-F."/>
        </authorList>
    </citation>
    <scope>NUCLEOTIDE SEQUENCE [LARGE SCALE GENOMIC DNA]</scope>
    <source>
        <strain evidence="2 3">WL0024</strain>
    </source>
</reference>
<sequence>MAEKRVSVRLAAVGGRQVRAELEGVGEAGARGFGRLSREMEAANARLAGFARRVRVAAAAAVVAVTAAGVAMVRSGLQTIDAQAKLAQSLGTTVASIQTLERAGELAGVSMSGIEQATKDLTRRLSQAAAGGGPAAQALERLGLSASDLLTLPLDERVGAINAAIEEFVPVAERAAVAGQLFGEEGSIAMSRIDTATLRQATEDVRAFGVVVSEQDADQIERTNDAISRLGLIWRGLSNQLAVAAAPALEAVADAMAALASRTGPLGNAIRGLFDNIGRLATYAAAFATFLAGRWLAGLAAAALSVRGLATALVVLRGAVIRTGIGALIVGAGELIYQFTRLVSGAGGFGNAIALLGDLASEVWDRIGMGAASFGASAMAAFADIQASAASAMQGALEAVVGFANAAVNSFEGAFEAIRAVWGLLPAAIGDLAFQAANSLIEGVEAMLNGVVTRINGFIDGVNAGLEALGVERRIGVIAELDLGRLENRFAGAATEAATAARDAFASAFSDSPLAVPDLGLTAAASEAAASAEAWRQTASTLADGALQPLAALDALRAAVSSTGTEAETALDGATVAAERFDAALSGEDGAGPASALDETAEAAGRAGGAMQSAADVARQSWDAARAAVERTQEIAKGLAEDITGPIKEALKSGELSWQTFAGAVAGIARNLANRLIDQAFKPIEDALFRAFSGAGTGGGGGLFGWIGSAIGGLFGIGGFARGGAFAQAGEITAFARGGVVSRPTVFPFARGIGLMGEAGPEAILPLRRGPGGRLGVEANGGGPAPQPATRIVNVLDPAIVGDYLATPAGERLIVNVIRRNRGGLDA</sequence>
<keyword evidence="1" id="KW-0472">Membrane</keyword>
<evidence type="ECO:0000313" key="2">
    <source>
        <dbReference type="EMBL" id="MCU9849302.1"/>
    </source>
</evidence>
<evidence type="ECO:0000256" key="1">
    <source>
        <dbReference type="SAM" id="Phobius"/>
    </source>
</evidence>
<dbReference type="EMBL" id="JAOVQO010000014">
    <property type="protein sequence ID" value="MCU9849302.1"/>
    <property type="molecule type" value="Genomic_DNA"/>
</dbReference>
<name>A0ABT2X5S8_9RHOB</name>
<feature type="transmembrane region" description="Helical" evidence="1">
    <location>
        <begin position="56"/>
        <end position="77"/>
    </location>
</feature>
<organism evidence="2 3">
    <name type="scientific">Albidovulum salinarum</name>
    <dbReference type="NCBI Taxonomy" id="2984153"/>
    <lineage>
        <taxon>Bacteria</taxon>
        <taxon>Pseudomonadati</taxon>
        <taxon>Pseudomonadota</taxon>
        <taxon>Alphaproteobacteria</taxon>
        <taxon>Rhodobacterales</taxon>
        <taxon>Paracoccaceae</taxon>
        <taxon>Albidovulum</taxon>
    </lineage>
</organism>
<dbReference type="RefSeq" id="WP_263337837.1">
    <property type="nucleotide sequence ID" value="NZ_JAOVQO010000014.1"/>
</dbReference>
<protein>
    <submittedName>
        <fullName evidence="2">Phage tail tape measure protein</fullName>
    </submittedName>
</protein>
<proteinExistence type="predicted"/>
<accession>A0ABT2X5S8</accession>
<keyword evidence="1" id="KW-0812">Transmembrane</keyword>